<feature type="transmembrane region" description="Helical" evidence="3">
    <location>
        <begin position="43"/>
        <end position="71"/>
    </location>
</feature>
<feature type="transmembrane region" description="Helical" evidence="3">
    <location>
        <begin position="92"/>
        <end position="116"/>
    </location>
</feature>
<accession>A0A2T1AHU3</accession>
<dbReference type="InterPro" id="IPR000462">
    <property type="entry name" value="CDP-OH_P_trans"/>
</dbReference>
<dbReference type="PROSITE" id="PS00379">
    <property type="entry name" value="CDP_ALCOHOL_P_TRANSF"/>
    <property type="match status" value="1"/>
</dbReference>
<comment type="similarity">
    <text evidence="2">Belongs to the CDP-alcohol phosphatidyltransferase class-I family.</text>
</comment>
<dbReference type="Proteomes" id="UP000237718">
    <property type="component" value="Unassembled WGS sequence"/>
</dbReference>
<keyword evidence="3" id="KW-0812">Transmembrane</keyword>
<dbReference type="GO" id="GO:0016020">
    <property type="term" value="C:membrane"/>
    <property type="evidence" value="ECO:0007669"/>
    <property type="project" value="InterPro"/>
</dbReference>
<protein>
    <submittedName>
        <fullName evidence="4">Phosphatidylglycerophosphate synthase</fullName>
    </submittedName>
</protein>
<dbReference type="Pfam" id="PF01066">
    <property type="entry name" value="CDP-OH_P_transf"/>
    <property type="match status" value="1"/>
</dbReference>
<dbReference type="Gene3D" id="1.20.120.1760">
    <property type="match status" value="1"/>
</dbReference>
<evidence type="ECO:0000313" key="4">
    <source>
        <dbReference type="EMBL" id="PRZ48185.1"/>
    </source>
</evidence>
<keyword evidence="3" id="KW-1133">Transmembrane helix</keyword>
<dbReference type="GO" id="GO:0008654">
    <property type="term" value="P:phospholipid biosynthetic process"/>
    <property type="evidence" value="ECO:0007669"/>
    <property type="project" value="InterPro"/>
</dbReference>
<keyword evidence="3" id="KW-0472">Membrane</keyword>
<dbReference type="InterPro" id="IPR048254">
    <property type="entry name" value="CDP_ALCOHOL_P_TRANSF_CS"/>
</dbReference>
<reference evidence="4 5" key="1">
    <citation type="submission" date="2018-03" db="EMBL/GenBank/DDBJ databases">
        <title>Genomic Encyclopedia of Archaeal and Bacterial Type Strains, Phase II (KMG-II): from individual species to whole genera.</title>
        <authorList>
            <person name="Goeker M."/>
        </authorList>
    </citation>
    <scope>NUCLEOTIDE SEQUENCE [LARGE SCALE GENOMIC DNA]</scope>
    <source>
        <strain evidence="4 5">DSM 25328</strain>
    </source>
</reference>
<feature type="transmembrane region" description="Helical" evidence="3">
    <location>
        <begin position="191"/>
        <end position="212"/>
    </location>
</feature>
<gene>
    <name evidence="4" type="ORF">CLV89_1047</name>
</gene>
<feature type="transmembrane region" description="Helical" evidence="3">
    <location>
        <begin position="122"/>
        <end position="144"/>
    </location>
</feature>
<dbReference type="GO" id="GO:0016780">
    <property type="term" value="F:phosphotransferase activity, for other substituted phosphate groups"/>
    <property type="evidence" value="ECO:0007669"/>
    <property type="project" value="InterPro"/>
</dbReference>
<feature type="transmembrane region" description="Helical" evidence="3">
    <location>
        <begin position="165"/>
        <end position="185"/>
    </location>
</feature>
<sequence>MDVSAHCRYIEIMFDAKIRPLIDPVLNAQGARLAALGVTANQITLLGLALGLLSAALIACGAVGWALLPLLASRLADGLDGAVARAGTPSDFGGYLDIVCDFVFYGAVPLAFVALAPEVNGLAGAFLLCSFYANGASFLGYAVLAEKHEMKTRARGVKTLYFTGGLLEGAETIGFFVLLCCLPGSFVPLAYAFGTLCFLTALSRVLLAAKVFGD</sequence>
<evidence type="ECO:0000256" key="1">
    <source>
        <dbReference type="ARBA" id="ARBA00022679"/>
    </source>
</evidence>
<dbReference type="EMBL" id="PVUF01000004">
    <property type="protein sequence ID" value="PRZ48185.1"/>
    <property type="molecule type" value="Genomic_DNA"/>
</dbReference>
<organism evidence="4 5">
    <name type="scientific">Tritonibacter scottomollicae</name>
    <name type="common">Epibacterium scottomollicae</name>
    <dbReference type="NCBI Taxonomy" id="483013"/>
    <lineage>
        <taxon>Bacteria</taxon>
        <taxon>Pseudomonadati</taxon>
        <taxon>Pseudomonadota</taxon>
        <taxon>Alphaproteobacteria</taxon>
        <taxon>Rhodobacterales</taxon>
        <taxon>Paracoccaceae</taxon>
        <taxon>Tritonibacter</taxon>
    </lineage>
</organism>
<evidence type="ECO:0000256" key="2">
    <source>
        <dbReference type="RuleBase" id="RU003750"/>
    </source>
</evidence>
<name>A0A2T1AHU3_TRISK</name>
<proteinExistence type="inferred from homology"/>
<dbReference type="AlphaFoldDB" id="A0A2T1AHU3"/>
<evidence type="ECO:0000313" key="5">
    <source>
        <dbReference type="Proteomes" id="UP000237718"/>
    </source>
</evidence>
<comment type="caution">
    <text evidence="4">The sequence shown here is derived from an EMBL/GenBank/DDBJ whole genome shotgun (WGS) entry which is preliminary data.</text>
</comment>
<keyword evidence="1 2" id="KW-0808">Transferase</keyword>
<dbReference type="InterPro" id="IPR043130">
    <property type="entry name" value="CDP-OH_PTrfase_TM_dom"/>
</dbReference>
<evidence type="ECO:0000256" key="3">
    <source>
        <dbReference type="SAM" id="Phobius"/>
    </source>
</evidence>